<dbReference type="InterPro" id="IPR046357">
    <property type="entry name" value="PPIase_dom_sf"/>
</dbReference>
<dbReference type="Gene3D" id="2.40.100.10">
    <property type="entry name" value="Cyclophilin-like"/>
    <property type="match status" value="1"/>
</dbReference>
<organism evidence="9 10">
    <name type="scientific">Schleiferia thermophila</name>
    <dbReference type="NCBI Taxonomy" id="884107"/>
    <lineage>
        <taxon>Bacteria</taxon>
        <taxon>Pseudomonadati</taxon>
        <taxon>Bacteroidota</taxon>
        <taxon>Flavobacteriia</taxon>
        <taxon>Flavobacteriales</taxon>
        <taxon>Schleiferiaceae</taxon>
        <taxon>Schleiferia</taxon>
    </lineage>
</organism>
<dbReference type="PRINTS" id="PR00153">
    <property type="entry name" value="CSAPPISMRASE"/>
</dbReference>
<dbReference type="PANTHER" id="PTHR45625">
    <property type="entry name" value="PEPTIDYL-PROLYL CIS-TRANS ISOMERASE-RELATED"/>
    <property type="match status" value="1"/>
</dbReference>
<dbReference type="InterPro" id="IPR020892">
    <property type="entry name" value="Cyclophilin-type_PPIase_CS"/>
</dbReference>
<dbReference type="EMBL" id="QPJS01000005">
    <property type="protein sequence ID" value="RCX02154.1"/>
    <property type="molecule type" value="Genomic_DNA"/>
</dbReference>
<dbReference type="InterPro" id="IPR029000">
    <property type="entry name" value="Cyclophilin-like_dom_sf"/>
</dbReference>
<dbReference type="Gene3D" id="3.10.50.40">
    <property type="match status" value="1"/>
</dbReference>
<dbReference type="EC" id="5.2.1.8" evidence="6"/>
<dbReference type="SUPFAM" id="SSF54534">
    <property type="entry name" value="FKBP-like"/>
    <property type="match status" value="1"/>
</dbReference>
<comment type="similarity">
    <text evidence="2">Belongs to the cyclophilin-type PPIase family.</text>
</comment>
<dbReference type="InterPro" id="IPR001179">
    <property type="entry name" value="PPIase_FKBP_dom"/>
</dbReference>
<comment type="caution">
    <text evidence="9">The sequence shown here is derived from an EMBL/GenBank/DDBJ whole genome shotgun (WGS) entry which is preliminary data.</text>
</comment>
<dbReference type="GO" id="GO:0006457">
    <property type="term" value="P:protein folding"/>
    <property type="evidence" value="ECO:0007669"/>
    <property type="project" value="InterPro"/>
</dbReference>
<keyword evidence="3 5" id="KW-0697">Rotamase</keyword>
<keyword evidence="10" id="KW-1185">Reference proteome</keyword>
<dbReference type="SUPFAM" id="SSF50891">
    <property type="entry name" value="Cyclophilin-like"/>
    <property type="match status" value="1"/>
</dbReference>
<evidence type="ECO:0000259" key="7">
    <source>
        <dbReference type="PROSITE" id="PS50059"/>
    </source>
</evidence>
<evidence type="ECO:0000256" key="3">
    <source>
        <dbReference type="ARBA" id="ARBA00023110"/>
    </source>
</evidence>
<feature type="domain" description="PPIase cyclophilin-type" evidence="8">
    <location>
        <begin position="6"/>
        <end position="145"/>
    </location>
</feature>
<dbReference type="RefSeq" id="WP_037361122.1">
    <property type="nucleotide sequence ID" value="NZ_BHZF01000004.1"/>
</dbReference>
<proteinExistence type="inferred from homology"/>
<evidence type="ECO:0000256" key="6">
    <source>
        <dbReference type="RuleBase" id="RU003915"/>
    </source>
</evidence>
<dbReference type="PANTHER" id="PTHR45625:SF4">
    <property type="entry name" value="PEPTIDYLPROLYL ISOMERASE DOMAIN AND WD REPEAT-CONTAINING PROTEIN 1"/>
    <property type="match status" value="1"/>
</dbReference>
<evidence type="ECO:0000313" key="9">
    <source>
        <dbReference type="EMBL" id="RCX02154.1"/>
    </source>
</evidence>
<dbReference type="CDD" id="cd00317">
    <property type="entry name" value="cyclophilin"/>
    <property type="match status" value="1"/>
</dbReference>
<keyword evidence="4 5" id="KW-0413">Isomerase</keyword>
<evidence type="ECO:0000259" key="8">
    <source>
        <dbReference type="PROSITE" id="PS50072"/>
    </source>
</evidence>
<dbReference type="PROSITE" id="PS00170">
    <property type="entry name" value="CSA_PPIASE_1"/>
    <property type="match status" value="1"/>
</dbReference>
<feature type="domain" description="PPIase FKBP-type" evidence="7">
    <location>
        <begin position="222"/>
        <end position="309"/>
    </location>
</feature>
<evidence type="ECO:0000256" key="2">
    <source>
        <dbReference type="ARBA" id="ARBA00007365"/>
    </source>
</evidence>
<dbReference type="Proteomes" id="UP000253517">
    <property type="component" value="Unassembled WGS sequence"/>
</dbReference>
<protein>
    <recommendedName>
        <fullName evidence="6">Peptidyl-prolyl cis-trans isomerase</fullName>
        <ecNumber evidence="6">5.2.1.8</ecNumber>
    </recommendedName>
</protein>
<dbReference type="Pfam" id="PF00160">
    <property type="entry name" value="Pro_isomerase"/>
    <property type="match status" value="1"/>
</dbReference>
<comment type="similarity">
    <text evidence="6">Belongs to the FKBP-type PPIase family.</text>
</comment>
<dbReference type="GO" id="GO:0003755">
    <property type="term" value="F:peptidyl-prolyl cis-trans isomerase activity"/>
    <property type="evidence" value="ECO:0007669"/>
    <property type="project" value="UniProtKB-UniRule"/>
</dbReference>
<evidence type="ECO:0000313" key="10">
    <source>
        <dbReference type="Proteomes" id="UP000253517"/>
    </source>
</evidence>
<dbReference type="InterPro" id="IPR044666">
    <property type="entry name" value="Cyclophilin_A-like"/>
</dbReference>
<dbReference type="InterPro" id="IPR002130">
    <property type="entry name" value="Cyclophilin-type_PPIase_dom"/>
</dbReference>
<name>A0A369A3X2_9FLAO</name>
<gene>
    <name evidence="9" type="ORF">DES35_105126</name>
</gene>
<sequence>MENQLIAVIETNRGAIKVNLEYEKAPVTVANFVGLAEGKMPNKAKPAGEPYYDGLTFHRVIENFMIQGGDPLGDGRGGPGYHIPDELHPDLRHNGPGVVSMANAGPDTNGSQFFITHVETPWLDDKHSVFGKVVEGMDVVYAIRQGDVIERITIERIGQELADYDPVEVFGREMDALLDFRKEQDRQVQEEIQTMIADMDRTLTGLRYKFVQRGHGKEIRAGSMVTVHYVGMLINGTVFDASVNRQPFTLKAGAGQVIKGWDELLLMCREGDHVLAYLPSQLAYGSAGAGGVIPPDADLIFEIQILKVL</sequence>
<dbReference type="PROSITE" id="PS50072">
    <property type="entry name" value="CSA_PPIASE_2"/>
    <property type="match status" value="1"/>
</dbReference>
<dbReference type="Pfam" id="PF00254">
    <property type="entry name" value="FKBP_C"/>
    <property type="match status" value="1"/>
</dbReference>
<dbReference type="PROSITE" id="PS50059">
    <property type="entry name" value="FKBP_PPIASE"/>
    <property type="match status" value="1"/>
</dbReference>
<accession>A0A369A3X2</accession>
<dbReference type="AlphaFoldDB" id="A0A369A3X2"/>
<reference evidence="9 10" key="1">
    <citation type="submission" date="2018-07" db="EMBL/GenBank/DDBJ databases">
        <title>Genomic Encyclopedia of Type Strains, Phase IV (KMG-IV): sequencing the most valuable type-strain genomes for metagenomic binning, comparative biology and taxonomic classification.</title>
        <authorList>
            <person name="Goeker M."/>
        </authorList>
    </citation>
    <scope>NUCLEOTIDE SEQUENCE [LARGE SCALE GENOMIC DNA]</scope>
    <source>
        <strain evidence="9 10">DSM 21410</strain>
    </source>
</reference>
<comment type="catalytic activity">
    <reaction evidence="1 5 6">
        <text>[protein]-peptidylproline (omega=180) = [protein]-peptidylproline (omega=0)</text>
        <dbReference type="Rhea" id="RHEA:16237"/>
        <dbReference type="Rhea" id="RHEA-COMP:10747"/>
        <dbReference type="Rhea" id="RHEA-COMP:10748"/>
        <dbReference type="ChEBI" id="CHEBI:83833"/>
        <dbReference type="ChEBI" id="CHEBI:83834"/>
        <dbReference type="EC" id="5.2.1.8"/>
    </reaction>
</comment>
<evidence type="ECO:0000256" key="5">
    <source>
        <dbReference type="PROSITE-ProRule" id="PRU00277"/>
    </source>
</evidence>
<evidence type="ECO:0000256" key="4">
    <source>
        <dbReference type="ARBA" id="ARBA00023235"/>
    </source>
</evidence>
<evidence type="ECO:0000256" key="1">
    <source>
        <dbReference type="ARBA" id="ARBA00000971"/>
    </source>
</evidence>